<dbReference type="InterPro" id="IPR031311">
    <property type="entry name" value="CHIT_BIND_RR_consensus"/>
</dbReference>
<gene>
    <name evidence="4" type="ORF">GZH46_01480</name>
</gene>
<organism evidence="4 5">
    <name type="scientific">Fragariocoptes setiger</name>
    <dbReference type="NCBI Taxonomy" id="1670756"/>
    <lineage>
        <taxon>Eukaryota</taxon>
        <taxon>Metazoa</taxon>
        <taxon>Ecdysozoa</taxon>
        <taxon>Arthropoda</taxon>
        <taxon>Chelicerata</taxon>
        <taxon>Arachnida</taxon>
        <taxon>Acari</taxon>
        <taxon>Acariformes</taxon>
        <taxon>Trombidiformes</taxon>
        <taxon>Prostigmata</taxon>
        <taxon>Eupodina</taxon>
        <taxon>Eriophyoidea</taxon>
        <taxon>Phytoptidae</taxon>
        <taxon>Fragariocoptes</taxon>
    </lineage>
</organism>
<reference evidence="4 5" key="1">
    <citation type="submission" date="2020-10" db="EMBL/GenBank/DDBJ databases">
        <authorList>
            <person name="Klimov P.B."/>
            <person name="Dyachkov S.M."/>
            <person name="Chetverikov P.E."/>
        </authorList>
    </citation>
    <scope>NUCLEOTIDE SEQUENCE [LARGE SCALE GENOMIC DNA]</scope>
    <source>
        <strain evidence="4">BMOC 18-1129-001#AD2665</strain>
        <tissue evidence="4">Entire mites</tissue>
    </source>
</reference>
<feature type="compositionally biased region" description="Polar residues" evidence="3">
    <location>
        <begin position="484"/>
        <end position="497"/>
    </location>
</feature>
<dbReference type="Proteomes" id="UP000825002">
    <property type="component" value="Unassembled WGS sequence"/>
</dbReference>
<accession>A0ABQ7S9B3</accession>
<feature type="region of interest" description="Disordered" evidence="3">
    <location>
        <begin position="1214"/>
        <end position="1288"/>
    </location>
</feature>
<feature type="region of interest" description="Disordered" evidence="3">
    <location>
        <begin position="908"/>
        <end position="985"/>
    </location>
</feature>
<evidence type="ECO:0000256" key="3">
    <source>
        <dbReference type="SAM" id="MobiDB-lite"/>
    </source>
</evidence>
<evidence type="ECO:0000256" key="2">
    <source>
        <dbReference type="PROSITE-ProRule" id="PRU00497"/>
    </source>
</evidence>
<feature type="compositionally biased region" description="Polar residues" evidence="3">
    <location>
        <begin position="825"/>
        <end position="834"/>
    </location>
</feature>
<evidence type="ECO:0000313" key="4">
    <source>
        <dbReference type="EMBL" id="KAG9509986.1"/>
    </source>
</evidence>
<dbReference type="PROSITE" id="PS00233">
    <property type="entry name" value="CHIT_BIND_RR_1"/>
    <property type="match status" value="1"/>
</dbReference>
<feature type="compositionally biased region" description="Low complexity" evidence="3">
    <location>
        <begin position="1045"/>
        <end position="1071"/>
    </location>
</feature>
<feature type="compositionally biased region" description="Basic and acidic residues" evidence="3">
    <location>
        <begin position="498"/>
        <end position="516"/>
    </location>
</feature>
<dbReference type="PROSITE" id="PS51155">
    <property type="entry name" value="CHIT_BIND_RR_2"/>
    <property type="match status" value="1"/>
</dbReference>
<protein>
    <submittedName>
        <fullName evidence="4">Uncharacterized protein</fullName>
    </submittedName>
</protein>
<dbReference type="Pfam" id="PF00379">
    <property type="entry name" value="Chitin_bind_4"/>
    <property type="match status" value="1"/>
</dbReference>
<feature type="compositionally biased region" description="Low complexity" evidence="3">
    <location>
        <begin position="389"/>
        <end position="404"/>
    </location>
</feature>
<feature type="compositionally biased region" description="Low complexity" evidence="3">
    <location>
        <begin position="1243"/>
        <end position="1275"/>
    </location>
</feature>
<evidence type="ECO:0000256" key="1">
    <source>
        <dbReference type="ARBA" id="ARBA00022460"/>
    </source>
</evidence>
<feature type="region of interest" description="Disordered" evidence="3">
    <location>
        <begin position="112"/>
        <end position="131"/>
    </location>
</feature>
<feature type="compositionally biased region" description="Polar residues" evidence="3">
    <location>
        <begin position="1072"/>
        <end position="1091"/>
    </location>
</feature>
<feature type="compositionally biased region" description="Basic and acidic residues" evidence="3">
    <location>
        <begin position="375"/>
        <end position="388"/>
    </location>
</feature>
<feature type="compositionally biased region" description="Basic and acidic residues" evidence="3">
    <location>
        <begin position="165"/>
        <end position="184"/>
    </location>
</feature>
<feature type="compositionally biased region" description="Basic and acidic residues" evidence="3">
    <location>
        <begin position="457"/>
        <end position="483"/>
    </location>
</feature>
<feature type="non-terminal residue" evidence="4">
    <location>
        <position position="1"/>
    </location>
</feature>
<feature type="compositionally biased region" description="Low complexity" evidence="3">
    <location>
        <begin position="618"/>
        <end position="671"/>
    </location>
</feature>
<feature type="compositionally biased region" description="Basic and acidic residues" evidence="3">
    <location>
        <begin position="1214"/>
        <end position="1226"/>
    </location>
</feature>
<feature type="compositionally biased region" description="Polar residues" evidence="3">
    <location>
        <begin position="360"/>
        <end position="374"/>
    </location>
</feature>
<evidence type="ECO:0000313" key="5">
    <source>
        <dbReference type="Proteomes" id="UP000825002"/>
    </source>
</evidence>
<dbReference type="EMBL" id="JAIFTH010000269">
    <property type="protein sequence ID" value="KAG9509986.1"/>
    <property type="molecule type" value="Genomic_DNA"/>
</dbReference>
<name>A0ABQ7S9B3_9ACAR</name>
<feature type="region of interest" description="Disordered" evidence="3">
    <location>
        <begin position="306"/>
        <end position="714"/>
    </location>
</feature>
<feature type="compositionally biased region" description="Pro residues" evidence="3">
    <location>
        <begin position="552"/>
        <end position="563"/>
    </location>
</feature>
<feature type="compositionally biased region" description="Polar residues" evidence="3">
    <location>
        <begin position="306"/>
        <end position="324"/>
    </location>
</feature>
<keyword evidence="5" id="KW-1185">Reference proteome</keyword>
<feature type="region of interest" description="Disordered" evidence="3">
    <location>
        <begin position="150"/>
        <end position="203"/>
    </location>
</feature>
<feature type="compositionally biased region" description="Low complexity" evidence="3">
    <location>
        <begin position="435"/>
        <end position="454"/>
    </location>
</feature>
<feature type="compositionally biased region" description="Polar residues" evidence="3">
    <location>
        <begin position="969"/>
        <end position="985"/>
    </location>
</feature>
<keyword evidence="1 2" id="KW-0193">Cuticle</keyword>
<sequence>MATMLSSSVHRRLQWRPKPSMATYLLLNFLMYCQRFQTISSELDTNNMSTDLTNTEAAQTFSLSSPTIVDETSNLVHTIHSGTASSNSTEQKSTNLNVMQDQKRKRMHKVFDTHAEQQRQHQQQQQVAKSMTKSVVRAASVTAIATNATANKDIKEQQQTTTRNKRQDNNNHENGNQRERRRANDPWYLESPPDASSEYNQPQPMPYRFVVNVRGRNGQTEQYRREIGDGRFLSGSYGYVLPDGIYRHVDYVADARGFRAFIRTSEPGTDNQNPASVVIDSRAPQAGPQTVNGPTVAQVLPVSRFSSWPPSSTQPRYESHTSPLSPGAGWNIQGGPPPTADSRPIDQSNDRAPLERYPGLTTTPSRPSASQGANQDERHRQNDRHRDYNNNNNNNDYKNYENYRPPYQDFEVPLRGITPATPPPAAYDSTAGDPSAYNRNAADSYNNNNNQRSAGYQRDRLNADRWNRVVLESPERRAQHNTDRTTPATKSLTNTKTNDNHNSERDKQPSEPRFDDDPYQAAPIAGLRDTPTATPKRPDSADDGSQQETPLTEPPVTPRPPAPAWLAYGWSPGTSNAGTKGRSYGAPRPPYDAHTDDRERHGRVGTSGGTPTTAADQMPDTLLTSTTPSVPMTPVTPIAPATPVTPSTPATPATPTTPGSPAEPQQQQQRPPVEPYDDHQRYRQQQQQQPDGRRYATGVKGTKDHSTKGGAGTMLSPVSYRLVSANRGASSMYDPRSLQAAFGLPMPPRRGSDELRAAPPDENVGQPSSSEREREYESGTHTSTTIAIADRRTDTTRAPSSSSSPSLSSSSTSTSTTNQPRSSNKRASTFSATLDTDAGVITDVSDGDSIDTSSGGENSSSKFDALRLRPQKVLQSAAKARLVAAELEKQKFHQRLRAQRLMLAPRLSTSPNTVAPSNAGLDHTGGHRRQLHGVNSFVSYDDDNSSNNDIDNDTRTAATTSHAHHGGLSSATQRLNPPTSNNRTTSAISLFSTTTTTPAPKQSSSNVANRNITSSNNELRRLATLAAAFKDWPSLRNAFVAKTTTTTTTATTSSSSPSLVSSSSSSNSLSTNPNDATQLSQQPSSTINRLDSNSGANLELINSLTQLTASQMSPFASGAAPMRIGVAIAPTPPPVPSPPTPPLLVPSTTGAARQVLPSFATSSVRYLMPADLLNRQFMYSSDRDTHARDNMQQQPQHRADDNLVPKNHRFMYHETIRASDRRRSDDNQYPGQYHHHHHRMSAQSTTTSAGLSSSSMLTTTPMMQQQQLTTTPKPQLESIPTGGSANINSMNTQHVNHKSINHNNHHAAIDQLNFVNRDDWRQSESLHKLQDNTITSVTSAINDQEFRYKSRDAIESAAKEFIEVAAPDEGTNLFQAFKGTT</sequence>
<feature type="compositionally biased region" description="Low complexity" evidence="3">
    <location>
        <begin position="935"/>
        <end position="949"/>
    </location>
</feature>
<comment type="caution">
    <text evidence="4">The sequence shown here is derived from an EMBL/GenBank/DDBJ whole genome shotgun (WGS) entry which is preliminary data.</text>
</comment>
<feature type="compositionally biased region" description="Low complexity" evidence="3">
    <location>
        <begin position="796"/>
        <end position="822"/>
    </location>
</feature>
<feature type="compositionally biased region" description="Basic and acidic residues" evidence="3">
    <location>
        <begin position="591"/>
        <end position="602"/>
    </location>
</feature>
<dbReference type="InterPro" id="IPR000618">
    <property type="entry name" value="Insect_cuticle"/>
</dbReference>
<proteinExistence type="predicted"/>
<feature type="region of interest" description="Disordered" evidence="3">
    <location>
        <begin position="1045"/>
        <end position="1091"/>
    </location>
</feature>
<feature type="region of interest" description="Disordered" evidence="3">
    <location>
        <begin position="740"/>
        <end position="864"/>
    </location>
</feature>